<accession>A9HXQ6</accession>
<protein>
    <submittedName>
        <fullName evidence="1">IS511, transposase OrfB</fullName>
    </submittedName>
</protein>
<dbReference type="AlphaFoldDB" id="A9HXQ6"/>
<evidence type="ECO:0000313" key="2">
    <source>
        <dbReference type="Proteomes" id="UP000001225"/>
    </source>
</evidence>
<keyword evidence="2" id="KW-1185">Reference proteome</keyword>
<dbReference type="Proteomes" id="UP000001225">
    <property type="component" value="Chromosome"/>
</dbReference>
<reference evidence="1 2" key="1">
    <citation type="journal article" date="2008" name="BMC Genomics">
        <title>The missing link: Bordetella petrii is endowed with both the metabolic versatility of environmental bacteria and virulence traits of pathogenic Bordetellae.</title>
        <authorList>
            <person name="Gross R."/>
            <person name="Guzman C.A."/>
            <person name="Sebaihia M."/>
            <person name="Martins Dos Santos V.A."/>
            <person name="Pieper D.H."/>
            <person name="Koebnik R."/>
            <person name="Lechner M."/>
            <person name="Bartels D."/>
            <person name="Buhrmester J."/>
            <person name="Choudhuri J.V."/>
            <person name="Ebensen T."/>
            <person name="Gaigalat L."/>
            <person name="Herrmann S."/>
            <person name="Khachane A.N."/>
            <person name="Larisch C."/>
            <person name="Link S."/>
            <person name="Linke B."/>
            <person name="Meyer F."/>
            <person name="Mormann S."/>
            <person name="Nakunst D."/>
            <person name="Rueckert C."/>
            <person name="Schneiker-Bekel S."/>
            <person name="Schulze K."/>
            <person name="Vorhoelter F.J."/>
            <person name="Yevsa T."/>
            <person name="Engle J.T."/>
            <person name="Goldman W.E."/>
            <person name="Puehler A."/>
            <person name="Goebel U.B."/>
            <person name="Goesmann A."/>
            <person name="Bloecker H."/>
            <person name="Kaiser O."/>
            <person name="Martinez-Arias R."/>
        </authorList>
    </citation>
    <scope>NUCLEOTIDE SEQUENCE [LARGE SCALE GENOMIC DNA]</scope>
    <source>
        <strain evidence="2">ATCC BAA-461 / DSM 12804 / CCUG 43448 / CIP 107267 / Se-1111R</strain>
    </source>
</reference>
<dbReference type="EMBL" id="AM902716">
    <property type="protein sequence ID" value="CAP40551.1"/>
    <property type="molecule type" value="Genomic_DNA"/>
</dbReference>
<gene>
    <name evidence="1" type="ordered locus">Bpet0220</name>
</gene>
<sequence length="75" mass="8337">MSGTALTERMKDMAAAKRRYGYRRIHVLLRRGGYVPLRELPQGDAQQRRRAITFADTNAHGRGATNLLHGSGDDG</sequence>
<dbReference type="KEGG" id="bpt:Bpet0220"/>
<name>A9HXQ6_BORPD</name>
<evidence type="ECO:0000313" key="1">
    <source>
        <dbReference type="EMBL" id="CAP40551.1"/>
    </source>
</evidence>
<organism evidence="1 2">
    <name type="scientific">Bordetella petrii (strain ATCC BAA-461 / DSM 12804 / CCUG 43448 / CIP 107267 / Se-1111R)</name>
    <dbReference type="NCBI Taxonomy" id="340100"/>
    <lineage>
        <taxon>Bacteria</taxon>
        <taxon>Pseudomonadati</taxon>
        <taxon>Pseudomonadota</taxon>
        <taxon>Betaproteobacteria</taxon>
        <taxon>Burkholderiales</taxon>
        <taxon>Alcaligenaceae</taxon>
        <taxon>Bordetella</taxon>
    </lineage>
</organism>
<proteinExistence type="predicted"/>